<organism evidence="1">
    <name type="scientific">viral metagenome</name>
    <dbReference type="NCBI Taxonomy" id="1070528"/>
    <lineage>
        <taxon>unclassified sequences</taxon>
        <taxon>metagenomes</taxon>
        <taxon>organismal metagenomes</taxon>
    </lineage>
</organism>
<accession>A0A6C0KSK7</accession>
<reference evidence="1" key="1">
    <citation type="journal article" date="2020" name="Nature">
        <title>Giant virus diversity and host interactions through global metagenomics.</title>
        <authorList>
            <person name="Schulz F."/>
            <person name="Roux S."/>
            <person name="Paez-Espino D."/>
            <person name="Jungbluth S."/>
            <person name="Walsh D.A."/>
            <person name="Denef V.J."/>
            <person name="McMahon K.D."/>
            <person name="Konstantinidis K.T."/>
            <person name="Eloe-Fadrosh E.A."/>
            <person name="Kyrpides N.C."/>
            <person name="Woyke T."/>
        </authorList>
    </citation>
    <scope>NUCLEOTIDE SEQUENCE</scope>
    <source>
        <strain evidence="1">GVMAG-S-3300013093-109</strain>
    </source>
</reference>
<dbReference type="AlphaFoldDB" id="A0A6C0KSK7"/>
<proteinExistence type="predicted"/>
<name>A0A6C0KSK7_9ZZZZ</name>
<sequence>MSKPKVMTLTTPTVRNMRTLIWLQRQKSVYSSKWDAVVTSLERYHYWDDQNARIVGMILLQLEGNIDDFMADLYAVSKDVTMILLPQSILSLKTQDFWSDNFDNVLNLDQLLESYPYLLQSWNGTAEDAISLMALLYRYNRLVDCPVSESRKAMLGSSFIVEQGILPQETWLITQYFQHPDKERAKEIRECLVKNCACPYLDRIVLLNEKNLSKEWKKIPGSEKITQVIIKRRLTYANFLQFVHDQVPNNVYTILCNADIYMGSSLSVLWRMDLKERMLALLRWDDSADGEEPVLFGPRADSQDTWILLSDSIKSQSWPYATFDFPLGQPGCDNAFAGHMLRNRISLSNPALTFQTFHLHNSNVRNYTKKDMIISDLYINLVPTYLIDTKQEQVPKEKVQAMCNELVTFEVKSSSISNEITYCTMLEKEGRYKWEPTVENHYFEPAIPVYRWKNACVTPNGLVYDPYTIYVGKHVEEDRFNYWKNATVDIFTPLQSAKKMLAIPFPDTTPFRTRSHYVLQYIARACRLLQDHPDASFWVVKGMEEYLRQIGCGTLPAIYFDENTACWAEEVVGLLPCPAALELGREDVSMLRSMLRCFQSKPENKICTVILSKTMTYQWIEESLTPYLLKKDPEWIIHMVSENDAVHYDEIVGSALCLVDGDSWPLLWAAPPGCCILEFQQELELQGECQHLCHVADLNSWVLMLSKGSIIDVQEQIMLQLEKWYKKNFIEILI</sequence>
<protein>
    <submittedName>
        <fullName evidence="1">Uncharacterized protein</fullName>
    </submittedName>
</protein>
<dbReference type="EMBL" id="MN740969">
    <property type="protein sequence ID" value="QHU20589.1"/>
    <property type="molecule type" value="Genomic_DNA"/>
</dbReference>
<evidence type="ECO:0000313" key="1">
    <source>
        <dbReference type="EMBL" id="QHU20589.1"/>
    </source>
</evidence>